<protein>
    <submittedName>
        <fullName evidence="1">Uncharacterized protein</fullName>
    </submittedName>
</protein>
<dbReference type="Proteomes" id="UP001145114">
    <property type="component" value="Unassembled WGS sequence"/>
</dbReference>
<keyword evidence="2" id="KW-1185">Reference proteome</keyword>
<dbReference type="EMBL" id="JAMZIH010009072">
    <property type="protein sequence ID" value="KAJ1670797.1"/>
    <property type="molecule type" value="Genomic_DNA"/>
</dbReference>
<name>A0ACC1H6U3_9FUNG</name>
<gene>
    <name evidence="1" type="ORF">EV182_007992</name>
</gene>
<sequence>PICFPEQTTALTEAEKEFVQLKAPIVLYMLDKRMMKGGISLGLHRVIPKIMMAAMGGDLPRANSINTGWFLKLCRKVSGVNLKSFAEQWIYGSGCPIFRFSYSFNRKKLVVEIQMTQESTNKNATAPWAKPQIFTGQMIARVREADGTPYEHVLDIREARKKFEVQFNTKYKRIRRTTKRFHMRQMAAAAEELAVNTEVLGLEDDDETYSNIALFGTESEEMKRSWGIVEWGEADEESLASATLEWVRMDSDLDWA</sequence>
<reference evidence="1" key="1">
    <citation type="submission" date="2022-06" db="EMBL/GenBank/DDBJ databases">
        <title>Phylogenomic reconstructions and comparative analyses of Kickxellomycotina fungi.</title>
        <authorList>
            <person name="Reynolds N.K."/>
            <person name="Stajich J.E."/>
            <person name="Barry K."/>
            <person name="Grigoriev I.V."/>
            <person name="Crous P."/>
            <person name="Smith M.E."/>
        </authorList>
    </citation>
    <scope>NUCLEOTIDE SEQUENCE</scope>
    <source>
        <strain evidence="1">RSA 2271</strain>
    </source>
</reference>
<organism evidence="1 2">
    <name type="scientific">Spiromyces aspiralis</name>
    <dbReference type="NCBI Taxonomy" id="68401"/>
    <lineage>
        <taxon>Eukaryota</taxon>
        <taxon>Fungi</taxon>
        <taxon>Fungi incertae sedis</taxon>
        <taxon>Zoopagomycota</taxon>
        <taxon>Kickxellomycotina</taxon>
        <taxon>Kickxellomycetes</taxon>
        <taxon>Kickxellales</taxon>
        <taxon>Kickxellaceae</taxon>
        <taxon>Spiromyces</taxon>
    </lineage>
</organism>
<accession>A0ACC1H6U3</accession>
<proteinExistence type="predicted"/>
<feature type="non-terminal residue" evidence="1">
    <location>
        <position position="1"/>
    </location>
</feature>
<evidence type="ECO:0000313" key="2">
    <source>
        <dbReference type="Proteomes" id="UP001145114"/>
    </source>
</evidence>
<feature type="non-terminal residue" evidence="1">
    <location>
        <position position="256"/>
    </location>
</feature>
<evidence type="ECO:0000313" key="1">
    <source>
        <dbReference type="EMBL" id="KAJ1670797.1"/>
    </source>
</evidence>
<comment type="caution">
    <text evidence="1">The sequence shown here is derived from an EMBL/GenBank/DDBJ whole genome shotgun (WGS) entry which is preliminary data.</text>
</comment>